<dbReference type="RefSeq" id="WP_117326785.1">
    <property type="nucleotide sequence ID" value="NZ_QVTE01000030.1"/>
</dbReference>
<keyword evidence="1" id="KW-0456">Lyase</keyword>
<dbReference type="Gene3D" id="3.40.50.11310">
    <property type="entry name" value="Bacterial phosphonate metabolism protein PhnH"/>
    <property type="match status" value="1"/>
</dbReference>
<dbReference type="PIRSF" id="PIRSF020680">
    <property type="entry name" value="PhnH"/>
    <property type="match status" value="1"/>
</dbReference>
<dbReference type="InterPro" id="IPR038058">
    <property type="entry name" value="PhnH-like_sp"/>
</dbReference>
<proteinExistence type="predicted"/>
<dbReference type="EMBL" id="QVTE01000030">
    <property type="protein sequence ID" value="RFU68995.1"/>
    <property type="molecule type" value="Genomic_DNA"/>
</dbReference>
<dbReference type="OrthoDB" id="154477at2"/>
<dbReference type="SUPFAM" id="SSF159709">
    <property type="entry name" value="PhnH-like"/>
    <property type="match status" value="1"/>
</dbReference>
<keyword evidence="2" id="KW-1185">Reference proteome</keyword>
<dbReference type="AlphaFoldDB" id="A0A372LPC1"/>
<dbReference type="Pfam" id="PF05845">
    <property type="entry name" value="PhnH"/>
    <property type="match status" value="1"/>
</dbReference>
<reference evidence="1 2" key="1">
    <citation type="submission" date="2018-08" db="EMBL/GenBank/DDBJ databases">
        <title>Bacillus chawlae sp. nov., Bacillus glennii sp. nov., and Bacillus saganii sp. nov. Isolated from the Vehicle Assembly Building at Kennedy Space Center where the Viking Spacecraft were Assembled.</title>
        <authorList>
            <person name="Seuylemezian A."/>
            <person name="Vaishampayan P."/>
        </authorList>
    </citation>
    <scope>NUCLEOTIDE SEQUENCE [LARGE SCALE GENOMIC DNA]</scope>
    <source>
        <strain evidence="1 2">V47-23a</strain>
    </source>
</reference>
<name>A0A372LPC1_9BACI</name>
<organism evidence="1 2">
    <name type="scientific">Peribacillus saganii</name>
    <dbReference type="NCBI Taxonomy" id="2303992"/>
    <lineage>
        <taxon>Bacteria</taxon>
        <taxon>Bacillati</taxon>
        <taxon>Bacillota</taxon>
        <taxon>Bacilli</taxon>
        <taxon>Bacillales</taxon>
        <taxon>Bacillaceae</taxon>
        <taxon>Peribacillus</taxon>
    </lineage>
</organism>
<dbReference type="GO" id="GO:0019634">
    <property type="term" value="P:organic phosphonate metabolic process"/>
    <property type="evidence" value="ECO:0007669"/>
    <property type="project" value="InterPro"/>
</dbReference>
<dbReference type="GO" id="GO:0016829">
    <property type="term" value="F:lyase activity"/>
    <property type="evidence" value="ECO:0007669"/>
    <property type="project" value="UniProtKB-KW"/>
</dbReference>
<protein>
    <submittedName>
        <fullName evidence="1">Phosphonate C-P lyase system protein PhnH</fullName>
    </submittedName>
</protein>
<evidence type="ECO:0000313" key="1">
    <source>
        <dbReference type="EMBL" id="RFU68995.1"/>
    </source>
</evidence>
<comment type="caution">
    <text evidence="1">The sequence shown here is derived from an EMBL/GenBank/DDBJ whole genome shotgun (WGS) entry which is preliminary data.</text>
</comment>
<dbReference type="NCBIfam" id="TIGR03292">
    <property type="entry name" value="PhnH_redo"/>
    <property type="match status" value="1"/>
</dbReference>
<dbReference type="Proteomes" id="UP000264541">
    <property type="component" value="Unassembled WGS sequence"/>
</dbReference>
<accession>A0A372LPC1</accession>
<evidence type="ECO:0000313" key="2">
    <source>
        <dbReference type="Proteomes" id="UP000264541"/>
    </source>
</evidence>
<gene>
    <name evidence="1" type="primary">phnH</name>
    <name evidence="1" type="ORF">D0469_10965</name>
</gene>
<sequence length="198" mass="21978">MKLDVVHDVQSSYRKLIESMSRPGLVSNIGEQAARVDIETGFYPSTTILMFMLLDTEVTFHVMSKRANEITKLINQLTYAKAAEADNADYLFVLGDADPRQLEKVLRIAKVGDLKNPHESATVIIETSSVTNGNEFVLTGPGIAMETTARVNMTGEWLEILAEKNVEYPLGIDLILTDENHELLCLPRTSQILKRVAG</sequence>
<dbReference type="InterPro" id="IPR008772">
    <property type="entry name" value="Phosphonate_metab_PhnH"/>
</dbReference>